<name>A0A1S2VNF7_9BACT</name>
<evidence type="ECO:0008006" key="3">
    <source>
        <dbReference type="Google" id="ProtNLM"/>
    </source>
</evidence>
<comment type="caution">
    <text evidence="1">The sequence shown here is derived from an EMBL/GenBank/DDBJ whole genome shotgun (WGS) entry which is preliminary data.</text>
</comment>
<evidence type="ECO:0000313" key="1">
    <source>
        <dbReference type="EMBL" id="OIN60284.1"/>
    </source>
</evidence>
<reference evidence="1 2" key="1">
    <citation type="submission" date="2016-10" db="EMBL/GenBank/DDBJ databases">
        <title>Arsenicibacter rosenii gen. nov., sp. nov., an efficient arsenic-methylating bacterium isolated from an arsenic-contaminated paddy soil.</title>
        <authorList>
            <person name="Huang K."/>
        </authorList>
    </citation>
    <scope>NUCLEOTIDE SEQUENCE [LARGE SCALE GENOMIC DNA]</scope>
    <source>
        <strain evidence="1 2">SM-1</strain>
    </source>
</reference>
<dbReference type="Proteomes" id="UP000181790">
    <property type="component" value="Unassembled WGS sequence"/>
</dbReference>
<keyword evidence="2" id="KW-1185">Reference proteome</keyword>
<protein>
    <recommendedName>
        <fullName evidence="3">Lipoprotein SmpA/OmlA domain-containing protein</fullName>
    </recommendedName>
</protein>
<dbReference type="RefSeq" id="WP_071502078.1">
    <property type="nucleotide sequence ID" value="NZ_MORL01000002.1"/>
</dbReference>
<gene>
    <name evidence="1" type="ORF">BLX24_05485</name>
</gene>
<dbReference type="PROSITE" id="PS51257">
    <property type="entry name" value="PROKAR_LIPOPROTEIN"/>
    <property type="match status" value="1"/>
</dbReference>
<evidence type="ECO:0000313" key="2">
    <source>
        <dbReference type="Proteomes" id="UP000181790"/>
    </source>
</evidence>
<sequence>MKTKFAVYLSVFWLVACSSAPDKLGKLDVKKWRSDRGGCYGLRMTEVDNFKAEMQAIKGMHINDVGELLGRPDVNQIEDRNQKYYVYFLEKGLHCDQERTKSKSRSVALRVSAIGLVTEITFQNGIP</sequence>
<dbReference type="OrthoDB" id="981332at2"/>
<dbReference type="AlphaFoldDB" id="A0A1S2VNF7"/>
<proteinExistence type="predicted"/>
<organism evidence="1 2">
    <name type="scientific">Arsenicibacter rosenii</name>
    <dbReference type="NCBI Taxonomy" id="1750698"/>
    <lineage>
        <taxon>Bacteria</taxon>
        <taxon>Pseudomonadati</taxon>
        <taxon>Bacteroidota</taxon>
        <taxon>Cytophagia</taxon>
        <taxon>Cytophagales</taxon>
        <taxon>Spirosomataceae</taxon>
        <taxon>Arsenicibacter</taxon>
    </lineage>
</organism>
<dbReference type="EMBL" id="MORL01000002">
    <property type="protein sequence ID" value="OIN60284.1"/>
    <property type="molecule type" value="Genomic_DNA"/>
</dbReference>
<accession>A0A1S2VNF7</accession>